<evidence type="ECO:0000256" key="2">
    <source>
        <dbReference type="SAM" id="MobiDB-lite"/>
    </source>
</evidence>
<dbReference type="AlphaFoldDB" id="A0A7S3R1D0"/>
<sequence length="291" mass="32024">MHAQMGLLVTRAQEAEAARAELAEHLQQQQQQPQGPTPAQQEMLARMAQRLEALEAGHRRAVERLHEERDEARAAVEALQMQVESERQQAAVAVEEVDLCAKAKEAELNARMLSLESQIHWLGEQNTQLQAELVKASSAGGDKENSGSSTAADAEQVVELSHKCAALEADLRRAKRAEMKLQALLFRMRSDIEKAGGSCVSFDNLRDVRSLEYDVDMLTQKLKRTERLLQQQQQQQLQQQGTTVGCGTPSKGGSKAGGPLANKAADPLADKENMVQQRGLIGGHPNVNPRW</sequence>
<organism evidence="3">
    <name type="scientific">Dunaliella tertiolecta</name>
    <name type="common">Green alga</name>
    <dbReference type="NCBI Taxonomy" id="3047"/>
    <lineage>
        <taxon>Eukaryota</taxon>
        <taxon>Viridiplantae</taxon>
        <taxon>Chlorophyta</taxon>
        <taxon>core chlorophytes</taxon>
        <taxon>Chlorophyceae</taxon>
        <taxon>CS clade</taxon>
        <taxon>Chlamydomonadales</taxon>
        <taxon>Dunaliellaceae</taxon>
        <taxon>Dunaliella</taxon>
    </lineage>
</organism>
<feature type="region of interest" description="Disordered" evidence="2">
    <location>
        <begin position="135"/>
        <end position="154"/>
    </location>
</feature>
<proteinExistence type="predicted"/>
<reference evidence="3" key="1">
    <citation type="submission" date="2021-01" db="EMBL/GenBank/DDBJ databases">
        <authorList>
            <person name="Corre E."/>
            <person name="Pelletier E."/>
            <person name="Niang G."/>
            <person name="Scheremetjew M."/>
            <person name="Finn R."/>
            <person name="Kale V."/>
            <person name="Holt S."/>
            <person name="Cochrane G."/>
            <person name="Meng A."/>
            <person name="Brown T."/>
            <person name="Cohen L."/>
        </authorList>
    </citation>
    <scope>NUCLEOTIDE SEQUENCE</scope>
    <source>
        <strain evidence="3">CCMP1320</strain>
    </source>
</reference>
<protein>
    <submittedName>
        <fullName evidence="3">Uncharacterized protein</fullName>
    </submittedName>
</protein>
<gene>
    <name evidence="3" type="ORF">DTER00134_LOCUS14841</name>
</gene>
<evidence type="ECO:0000256" key="1">
    <source>
        <dbReference type="SAM" id="Coils"/>
    </source>
</evidence>
<accession>A0A7S3R1D0</accession>
<feature type="coiled-coil region" evidence="1">
    <location>
        <begin position="12"/>
        <end position="96"/>
    </location>
</feature>
<name>A0A7S3R1D0_DUNTE</name>
<keyword evidence="1" id="KW-0175">Coiled coil</keyword>
<feature type="region of interest" description="Disordered" evidence="2">
    <location>
        <begin position="234"/>
        <end position="291"/>
    </location>
</feature>
<dbReference type="EMBL" id="HBIP01024682">
    <property type="protein sequence ID" value="CAE0499768.1"/>
    <property type="molecule type" value="Transcribed_RNA"/>
</dbReference>
<evidence type="ECO:0000313" key="3">
    <source>
        <dbReference type="EMBL" id="CAE0499768.1"/>
    </source>
</evidence>
<feature type="coiled-coil region" evidence="1">
    <location>
        <begin position="157"/>
        <end position="184"/>
    </location>
</feature>